<name>A0A2P4SJM8_BAMTH</name>
<accession>A0A2P4SJM8</accession>
<sequence length="63" mass="7057">MDMVSLYLSLRTPRACSLQPSHPLAAVLAFWHCPVRWGGSHTSRSRMKKSTMITITKEVGTAR</sequence>
<evidence type="ECO:0000313" key="2">
    <source>
        <dbReference type="Proteomes" id="UP000237246"/>
    </source>
</evidence>
<proteinExistence type="predicted"/>
<keyword evidence="2" id="KW-1185">Reference proteome</keyword>
<dbReference type="AlphaFoldDB" id="A0A2P4SJM8"/>
<dbReference type="Proteomes" id="UP000237246">
    <property type="component" value="Unassembled WGS sequence"/>
</dbReference>
<organism evidence="1 2">
    <name type="scientific">Bambusicola thoracicus</name>
    <name type="common">Chinese bamboo-partridge</name>
    <name type="synonym">Perdix thoracica</name>
    <dbReference type="NCBI Taxonomy" id="9083"/>
    <lineage>
        <taxon>Eukaryota</taxon>
        <taxon>Metazoa</taxon>
        <taxon>Chordata</taxon>
        <taxon>Craniata</taxon>
        <taxon>Vertebrata</taxon>
        <taxon>Euteleostomi</taxon>
        <taxon>Archelosauria</taxon>
        <taxon>Archosauria</taxon>
        <taxon>Dinosauria</taxon>
        <taxon>Saurischia</taxon>
        <taxon>Theropoda</taxon>
        <taxon>Coelurosauria</taxon>
        <taxon>Aves</taxon>
        <taxon>Neognathae</taxon>
        <taxon>Galloanserae</taxon>
        <taxon>Galliformes</taxon>
        <taxon>Phasianidae</taxon>
        <taxon>Perdicinae</taxon>
        <taxon>Bambusicola</taxon>
    </lineage>
</organism>
<gene>
    <name evidence="1" type="ORF">CIB84_011934</name>
</gene>
<protein>
    <submittedName>
        <fullName evidence="1">Uncharacterized protein</fullName>
    </submittedName>
</protein>
<reference evidence="1 2" key="1">
    <citation type="submission" date="2018-01" db="EMBL/GenBank/DDBJ databases">
        <title>Comparison of the Chinese Bamboo Partridge and Red Junglefowl genome sequences highlights the importance of demography in genome evolution.</title>
        <authorList>
            <person name="Tiley G.P."/>
            <person name="Kimball R.T."/>
            <person name="Braun E.L."/>
            <person name="Burleigh J.G."/>
        </authorList>
    </citation>
    <scope>NUCLEOTIDE SEQUENCE [LARGE SCALE GENOMIC DNA]</scope>
    <source>
        <strain evidence="1">RTK389</strain>
        <tissue evidence="1">Blood</tissue>
    </source>
</reference>
<evidence type="ECO:0000313" key="1">
    <source>
        <dbReference type="EMBL" id="POI24317.1"/>
    </source>
</evidence>
<comment type="caution">
    <text evidence="1">The sequence shown here is derived from an EMBL/GenBank/DDBJ whole genome shotgun (WGS) entry which is preliminary data.</text>
</comment>
<dbReference type="EMBL" id="PPHD01042208">
    <property type="protein sequence ID" value="POI24317.1"/>
    <property type="molecule type" value="Genomic_DNA"/>
</dbReference>